<sequence length="88" mass="9918">MNMRLTDWNASLAHAAELVDKLNQNGCNARAISYSMYDGRKGIAIQLFDRENNFSTEFKTGIFSTFGDMKNALNACYHRAMSAQFGRV</sequence>
<dbReference type="EMBL" id="CACRSL010000003">
    <property type="protein sequence ID" value="VYT11817.1"/>
    <property type="molecule type" value="Genomic_DNA"/>
</dbReference>
<organism evidence="1">
    <name type="scientific">uncultured Anaerotruncus sp</name>
    <dbReference type="NCBI Taxonomy" id="905011"/>
    <lineage>
        <taxon>Bacteria</taxon>
        <taxon>Bacillati</taxon>
        <taxon>Bacillota</taxon>
        <taxon>Clostridia</taxon>
        <taxon>Eubacteriales</taxon>
        <taxon>Oscillospiraceae</taxon>
        <taxon>Anaerotruncus</taxon>
        <taxon>environmental samples</taxon>
    </lineage>
</organism>
<gene>
    <name evidence="1" type="ORF">AULFYP135_01713</name>
</gene>
<accession>A0A6N2U2N1</accession>
<proteinExistence type="predicted"/>
<reference evidence="1" key="1">
    <citation type="submission" date="2019-11" db="EMBL/GenBank/DDBJ databases">
        <authorList>
            <person name="Feng L."/>
        </authorList>
    </citation>
    <scope>NUCLEOTIDE SEQUENCE</scope>
    <source>
        <strain evidence="1">AundefinedLFYP135</strain>
    </source>
</reference>
<evidence type="ECO:0000313" key="1">
    <source>
        <dbReference type="EMBL" id="VYT11817.1"/>
    </source>
</evidence>
<dbReference type="AlphaFoldDB" id="A0A6N2U2N1"/>
<protein>
    <submittedName>
        <fullName evidence="1">Uncharacterized protein</fullName>
    </submittedName>
</protein>
<name>A0A6N2U2N1_9FIRM</name>